<sequence length="225" mass="24402">MTKTCPNCGVNSPDNAKHCIECGENIEDVPINNVKEPSAKPKTTANTSSSSGGDSSQIGCIILIAIVAVVIVAAGFFIFGGSGGSGESNQQNISITFDQVYAHDYQSSGKTYYSYTVSGFINNFPKDMDGYMIKTIYYDSNGNEVTSETKKLSYFESYKNSSYATTLSSYYTENYVNIDHVTVQIIKDNNVLNQFNSTMNKNKLTSIVGSSSSVNNSSNLSNLSR</sequence>
<keyword evidence="2" id="KW-0812">Transmembrane</keyword>
<organism evidence="3 4">
    <name type="scientific">Methanobrevibacter millerae</name>
    <dbReference type="NCBI Taxonomy" id="230361"/>
    <lineage>
        <taxon>Archaea</taxon>
        <taxon>Methanobacteriati</taxon>
        <taxon>Methanobacteriota</taxon>
        <taxon>Methanomada group</taxon>
        <taxon>Methanobacteria</taxon>
        <taxon>Methanobacteriales</taxon>
        <taxon>Methanobacteriaceae</taxon>
        <taxon>Methanobrevibacter</taxon>
    </lineage>
</organism>
<accession>A0A0U2L5H5</accession>
<evidence type="ECO:0000313" key="3">
    <source>
        <dbReference type="EMBL" id="ALT68926.1"/>
    </source>
</evidence>
<evidence type="ECO:0008006" key="5">
    <source>
        <dbReference type="Google" id="ProtNLM"/>
    </source>
</evidence>
<dbReference type="KEGG" id="mmil:sm9_1142"/>
<dbReference type="PATRIC" id="fig|230361.4.peg.1179"/>
<dbReference type="RefSeq" id="WP_058739202.1">
    <property type="nucleotide sequence ID" value="NZ_CP011266.1"/>
</dbReference>
<keyword evidence="2" id="KW-1133">Transmembrane helix</keyword>
<evidence type="ECO:0000256" key="1">
    <source>
        <dbReference type="SAM" id="MobiDB-lite"/>
    </source>
</evidence>
<dbReference type="OrthoDB" id="44268at2157"/>
<evidence type="ECO:0000256" key="2">
    <source>
        <dbReference type="SAM" id="Phobius"/>
    </source>
</evidence>
<dbReference type="Proteomes" id="UP000067738">
    <property type="component" value="Chromosome"/>
</dbReference>
<dbReference type="GeneID" id="26736102"/>
<dbReference type="AlphaFoldDB" id="A0A0U2L5H5"/>
<reference evidence="3 4" key="1">
    <citation type="submission" date="2015-04" db="EMBL/GenBank/DDBJ databases">
        <title>The complete genome sequence of the rumen methanogen Methanobrevibacter millerae SM9.</title>
        <authorList>
            <person name="Leahy S.C."/>
            <person name="Kelly W.J."/>
            <person name="Pacheco D.M."/>
            <person name="Li D."/>
            <person name="Altermann E."/>
            <person name="Attwood G.T."/>
        </authorList>
    </citation>
    <scope>NUCLEOTIDE SEQUENCE [LARGE SCALE GENOMIC DNA]</scope>
    <source>
        <strain evidence="3 4">SM9</strain>
    </source>
</reference>
<feature type="transmembrane region" description="Helical" evidence="2">
    <location>
        <begin position="56"/>
        <end position="79"/>
    </location>
</feature>
<protein>
    <recommendedName>
        <fullName evidence="5">Zinc-ribbon domain-containing protein</fullName>
    </recommendedName>
</protein>
<feature type="region of interest" description="Disordered" evidence="1">
    <location>
        <begin position="33"/>
        <end position="55"/>
    </location>
</feature>
<name>A0A0U2L5H5_9EURY</name>
<keyword evidence="4" id="KW-1185">Reference proteome</keyword>
<keyword evidence="2" id="KW-0472">Membrane</keyword>
<evidence type="ECO:0000313" key="4">
    <source>
        <dbReference type="Proteomes" id="UP000067738"/>
    </source>
</evidence>
<dbReference type="EMBL" id="CP011266">
    <property type="protein sequence ID" value="ALT68926.1"/>
    <property type="molecule type" value="Genomic_DNA"/>
</dbReference>
<proteinExistence type="predicted"/>
<gene>
    <name evidence="3" type="ORF">sm9_1142</name>
</gene>